<dbReference type="SMART" id="SM00028">
    <property type="entry name" value="TPR"/>
    <property type="match status" value="3"/>
</dbReference>
<dbReference type="Gene3D" id="3.60.160.10">
    <property type="entry name" value="Mitochondrial biogenesis AIM24"/>
    <property type="match status" value="1"/>
</dbReference>
<dbReference type="InterPro" id="IPR016031">
    <property type="entry name" value="Trp_RNA-bd_attenuator-like_dom"/>
</dbReference>
<evidence type="ECO:0000313" key="6">
    <source>
        <dbReference type="Proteomes" id="UP000028725"/>
    </source>
</evidence>
<dbReference type="Gene3D" id="1.25.40.10">
    <property type="entry name" value="Tetratricopeptide repeat domain"/>
    <property type="match status" value="1"/>
</dbReference>
<feature type="region of interest" description="Disordered" evidence="4">
    <location>
        <begin position="266"/>
        <end position="347"/>
    </location>
</feature>
<dbReference type="Pfam" id="PF13432">
    <property type="entry name" value="TPR_16"/>
    <property type="match status" value="1"/>
</dbReference>
<dbReference type="PANTHER" id="PTHR44858">
    <property type="entry name" value="TETRATRICOPEPTIDE REPEAT PROTEIN 6"/>
    <property type="match status" value="1"/>
</dbReference>
<dbReference type="SUPFAM" id="SSF51219">
    <property type="entry name" value="TRAP-like"/>
    <property type="match status" value="1"/>
</dbReference>
<keyword evidence="2 3" id="KW-0802">TPR repeat</keyword>
<dbReference type="Pfam" id="PF01987">
    <property type="entry name" value="AIM24"/>
    <property type="match status" value="1"/>
</dbReference>
<dbReference type="InterPro" id="IPR011990">
    <property type="entry name" value="TPR-like_helical_dom_sf"/>
</dbReference>
<organism evidence="5 6">
    <name type="scientific">Hyalangium minutum</name>
    <dbReference type="NCBI Taxonomy" id="394096"/>
    <lineage>
        <taxon>Bacteria</taxon>
        <taxon>Pseudomonadati</taxon>
        <taxon>Myxococcota</taxon>
        <taxon>Myxococcia</taxon>
        <taxon>Myxococcales</taxon>
        <taxon>Cystobacterineae</taxon>
        <taxon>Archangiaceae</taxon>
        <taxon>Hyalangium</taxon>
    </lineage>
</organism>
<feature type="compositionally biased region" description="Low complexity" evidence="4">
    <location>
        <begin position="327"/>
        <end position="347"/>
    </location>
</feature>
<dbReference type="SUPFAM" id="SSF48452">
    <property type="entry name" value="TPR-like"/>
    <property type="match status" value="1"/>
</dbReference>
<dbReference type="OrthoDB" id="5507417at2"/>
<dbReference type="InterPro" id="IPR036983">
    <property type="entry name" value="AIM24_sf"/>
</dbReference>
<feature type="region of interest" description="Disordered" evidence="4">
    <location>
        <begin position="381"/>
        <end position="405"/>
    </location>
</feature>
<feature type="repeat" description="TPR" evidence="3">
    <location>
        <begin position="52"/>
        <end position="85"/>
    </location>
</feature>
<sequence>MATTRATGRETTPVDDEFLNLLYRGGELLAAGKVIEAKDFLERAYAMQPKNEKAQNLLGLTYFKLGQFDRAAELYEQLVRDNPVDATLRVNLGLVYLKTNALKRAVREFEVAVDLSPEHQKAHNYLGLALAQAGEYGRAREHFLLAGSDAMAEKMARTIAGEGFSRPTPAPVAKARGSAELEGSEGGREQGGAPVREAPPPPQIPPVEEISVTEEEPAQAVAPVESQPSQEPVAEAAPGVASPQPPPSAPLAAEEDWGAQFGLDESQPAEDAAAAEAQAAGSAYGVSASASEIPEATEVEFSGAEGPVVATSNASSQAAAEDFPITEEVPPEVSVAPAPVAPLEAEPEMPVLPIEELTLDGLPELTAEPENPEDLAAIAQHEEQPADRTQVAAEAAAPVEAPAEASVEALAEASVEAPLEAPPQPLVEEVAAETPQAQESEVSAQAPVPAEVPAAAVVSVPPEPGAGRVPAGRGFRREGEVPLLGEFAPAMALGGANAETPFTVGAGGLAARVEGELLTRLEGLVAFTGQLLFQPEMKRFRGRMTDKPFGDGFARMVRATGRGTLFIEPGEKRTFQAIDLGDESAYFRDECVFAFEEPVMFENGRVPSDVAPDLDLVHLRGNGKVLLNLAGPLRSVPVTQEEPATVPLTHLVGWQGSLTPRVVSLLQGAEGEILKTAVELSGEGFALLCLPVR</sequence>
<evidence type="ECO:0000256" key="1">
    <source>
        <dbReference type="ARBA" id="ARBA00022737"/>
    </source>
</evidence>
<reference evidence="5 6" key="1">
    <citation type="submission" date="2014-04" db="EMBL/GenBank/DDBJ databases">
        <title>Genome assembly of Hyalangium minutum DSM 14724.</title>
        <authorList>
            <person name="Sharma G."/>
            <person name="Subramanian S."/>
        </authorList>
    </citation>
    <scope>NUCLEOTIDE SEQUENCE [LARGE SCALE GENOMIC DNA]</scope>
    <source>
        <strain evidence="5 6">DSM 14724</strain>
    </source>
</reference>
<keyword evidence="6" id="KW-1185">Reference proteome</keyword>
<feature type="repeat" description="TPR" evidence="3">
    <location>
        <begin position="86"/>
        <end position="119"/>
    </location>
</feature>
<dbReference type="AlphaFoldDB" id="A0A085WFC0"/>
<evidence type="ECO:0000313" key="5">
    <source>
        <dbReference type="EMBL" id="KFE66383.1"/>
    </source>
</evidence>
<dbReference type="InterPro" id="IPR050498">
    <property type="entry name" value="Ycf3"/>
</dbReference>
<feature type="compositionally biased region" description="Low complexity" evidence="4">
    <location>
        <begin position="266"/>
        <end position="291"/>
    </location>
</feature>
<dbReference type="EMBL" id="JMCB01000010">
    <property type="protein sequence ID" value="KFE66383.1"/>
    <property type="molecule type" value="Genomic_DNA"/>
</dbReference>
<evidence type="ECO:0000256" key="3">
    <source>
        <dbReference type="PROSITE-ProRule" id="PRU00339"/>
    </source>
</evidence>
<dbReference type="InterPro" id="IPR002838">
    <property type="entry name" value="AIM24"/>
</dbReference>
<dbReference type="STRING" id="394096.DB31_0856"/>
<comment type="caution">
    <text evidence="5">The sequence shown here is derived from an EMBL/GenBank/DDBJ whole genome shotgun (WGS) entry which is preliminary data.</text>
</comment>
<evidence type="ECO:0000256" key="4">
    <source>
        <dbReference type="SAM" id="MobiDB-lite"/>
    </source>
</evidence>
<dbReference type="Proteomes" id="UP000028725">
    <property type="component" value="Unassembled WGS sequence"/>
</dbReference>
<gene>
    <name evidence="5" type="ORF">DB31_0856</name>
</gene>
<proteinExistence type="predicted"/>
<feature type="compositionally biased region" description="Low complexity" evidence="4">
    <location>
        <begin position="391"/>
        <end position="405"/>
    </location>
</feature>
<dbReference type="PROSITE" id="PS50005">
    <property type="entry name" value="TPR"/>
    <property type="match status" value="2"/>
</dbReference>
<keyword evidence="1" id="KW-0677">Repeat</keyword>
<evidence type="ECO:0000256" key="2">
    <source>
        <dbReference type="ARBA" id="ARBA00022803"/>
    </source>
</evidence>
<feature type="region of interest" description="Disordered" evidence="4">
    <location>
        <begin position="161"/>
        <end position="252"/>
    </location>
</feature>
<dbReference type="PATRIC" id="fig|394096.3.peg.5203"/>
<name>A0A085WFC0_9BACT</name>
<dbReference type="PANTHER" id="PTHR44858:SF1">
    <property type="entry name" value="UDP-N-ACETYLGLUCOSAMINE--PEPTIDE N-ACETYLGLUCOSAMINYLTRANSFERASE SPINDLY-RELATED"/>
    <property type="match status" value="1"/>
</dbReference>
<dbReference type="RefSeq" id="WP_044192200.1">
    <property type="nucleotide sequence ID" value="NZ_JMCB01000010.1"/>
</dbReference>
<accession>A0A085WFC0</accession>
<dbReference type="InterPro" id="IPR019734">
    <property type="entry name" value="TPR_rpt"/>
</dbReference>
<protein>
    <submittedName>
        <fullName evidence="5">TolA protein</fullName>
    </submittedName>
</protein>